<dbReference type="AlphaFoldDB" id="A0A023EEV1"/>
<proteinExistence type="evidence at transcript level"/>
<sequence length="114" mass="12877">VIRPLIWGVYANYVRRQITISKCWSISCKLKECWGLMTINVSKTKHMMAKGSREESPCPPPRISIGGDEINAIEELVYLGSLVTADNDTSREIQVRIMAGNRALLRRTLRSSKV</sequence>
<protein>
    <submittedName>
        <fullName evidence="1">Putative cpij014067 conserved protein</fullName>
    </submittedName>
</protein>
<accession>A0A023EEV1</accession>
<feature type="non-terminal residue" evidence="1">
    <location>
        <position position="114"/>
    </location>
</feature>
<feature type="non-terminal residue" evidence="1">
    <location>
        <position position="1"/>
    </location>
</feature>
<reference evidence="1" key="1">
    <citation type="journal article" date="2014" name="PLoS Negl. Trop. Dis.">
        <title>Identification and characterization of seminal fluid proteins in the Asian tiger mosquito, Aedes albopictus.</title>
        <authorList>
            <person name="Boes K.E."/>
            <person name="Ribeiro J.M."/>
            <person name="Wong A."/>
            <person name="Harrington L.C."/>
            <person name="Wolfner M.F."/>
            <person name="Sirot L.K."/>
        </authorList>
    </citation>
    <scope>NUCLEOTIDE SEQUENCE</scope>
    <source>
        <tissue evidence="1">Reproductive organs</tissue>
    </source>
</reference>
<name>A0A023EEV1_AEDAL</name>
<organism evidence="1">
    <name type="scientific">Aedes albopictus</name>
    <name type="common">Asian tiger mosquito</name>
    <name type="synonym">Stegomyia albopicta</name>
    <dbReference type="NCBI Taxonomy" id="7160"/>
    <lineage>
        <taxon>Eukaryota</taxon>
        <taxon>Metazoa</taxon>
        <taxon>Ecdysozoa</taxon>
        <taxon>Arthropoda</taxon>
        <taxon>Hexapoda</taxon>
        <taxon>Insecta</taxon>
        <taxon>Pterygota</taxon>
        <taxon>Neoptera</taxon>
        <taxon>Endopterygota</taxon>
        <taxon>Diptera</taxon>
        <taxon>Nematocera</taxon>
        <taxon>Culicoidea</taxon>
        <taxon>Culicidae</taxon>
        <taxon>Culicinae</taxon>
        <taxon>Aedini</taxon>
        <taxon>Aedes</taxon>
        <taxon>Stegomyia</taxon>
    </lineage>
</organism>
<evidence type="ECO:0000313" key="1">
    <source>
        <dbReference type="EMBL" id="JAC07376.1"/>
    </source>
</evidence>
<dbReference type="EMBL" id="GAPW01006222">
    <property type="protein sequence ID" value="JAC07376.1"/>
    <property type="molecule type" value="mRNA"/>
</dbReference>